<protein>
    <recommendedName>
        <fullName evidence="2">Cell wall hydrolase SleB domain-containing protein</fullName>
    </recommendedName>
</protein>
<proteinExistence type="predicted"/>
<feature type="chain" id="PRO_5026994237" description="Cell wall hydrolase SleB domain-containing protein" evidence="1">
    <location>
        <begin position="21"/>
        <end position="175"/>
    </location>
</feature>
<keyword evidence="4" id="KW-1185">Reference proteome</keyword>
<feature type="domain" description="Cell wall hydrolase SleB" evidence="2">
    <location>
        <begin position="41"/>
        <end position="92"/>
    </location>
</feature>
<keyword evidence="1" id="KW-0732">Signal</keyword>
<sequence length="175" mass="19191">MNNVLGYLVMILATVHNICATVCNSSNKEKVGRVVFGEASGEPADGQLEVAFTIINRMNHVSYPNTLNGVLYQTYTSGGKKRHLYNTLDNPDHDERWAAAKHHKAVEHAAYEAAITAAGHALCATNFDPMSCGPVSFCALNPCSSTNSNTYWCVTEKRKIGKNWFACIEKNFGQC</sequence>
<dbReference type="Gene3D" id="1.10.10.2520">
    <property type="entry name" value="Cell wall hydrolase SleB, domain 1"/>
    <property type="match status" value="1"/>
</dbReference>
<reference evidence="3 4" key="1">
    <citation type="submission" date="2020-06" db="EMBL/GenBank/DDBJ databases">
        <authorList>
            <person name="Li R."/>
            <person name="Bekaert M."/>
        </authorList>
    </citation>
    <scope>NUCLEOTIDE SEQUENCE [LARGE SCALE GENOMIC DNA]</scope>
    <source>
        <strain evidence="4">wild</strain>
    </source>
</reference>
<dbReference type="EMBL" id="CACVKT020002820">
    <property type="protein sequence ID" value="CAC5380070.1"/>
    <property type="molecule type" value="Genomic_DNA"/>
</dbReference>
<organism evidence="3 4">
    <name type="scientific">Mytilus coruscus</name>
    <name type="common">Sea mussel</name>
    <dbReference type="NCBI Taxonomy" id="42192"/>
    <lineage>
        <taxon>Eukaryota</taxon>
        <taxon>Metazoa</taxon>
        <taxon>Spiralia</taxon>
        <taxon>Lophotrochozoa</taxon>
        <taxon>Mollusca</taxon>
        <taxon>Bivalvia</taxon>
        <taxon>Autobranchia</taxon>
        <taxon>Pteriomorphia</taxon>
        <taxon>Mytilida</taxon>
        <taxon>Mytiloidea</taxon>
        <taxon>Mytilidae</taxon>
        <taxon>Mytilinae</taxon>
        <taxon>Mytilus</taxon>
    </lineage>
</organism>
<feature type="signal peptide" evidence="1">
    <location>
        <begin position="1"/>
        <end position="20"/>
    </location>
</feature>
<evidence type="ECO:0000256" key="1">
    <source>
        <dbReference type="SAM" id="SignalP"/>
    </source>
</evidence>
<evidence type="ECO:0000259" key="2">
    <source>
        <dbReference type="Pfam" id="PF07486"/>
    </source>
</evidence>
<evidence type="ECO:0000313" key="4">
    <source>
        <dbReference type="Proteomes" id="UP000507470"/>
    </source>
</evidence>
<dbReference type="OrthoDB" id="6101100at2759"/>
<dbReference type="GO" id="GO:0016787">
    <property type="term" value="F:hydrolase activity"/>
    <property type="evidence" value="ECO:0007669"/>
    <property type="project" value="InterPro"/>
</dbReference>
<dbReference type="Pfam" id="PF07486">
    <property type="entry name" value="Hydrolase_2"/>
    <property type="match status" value="1"/>
</dbReference>
<dbReference type="InterPro" id="IPR011105">
    <property type="entry name" value="Cell_wall_hydrolase_SleB"/>
</dbReference>
<dbReference type="AlphaFoldDB" id="A0A6J8B9S0"/>
<gene>
    <name evidence="3" type="ORF">MCOR_16063</name>
</gene>
<name>A0A6J8B9S0_MYTCO</name>
<accession>A0A6J8B9S0</accession>
<dbReference type="InterPro" id="IPR042047">
    <property type="entry name" value="SleB_dom1"/>
</dbReference>
<dbReference type="Proteomes" id="UP000507470">
    <property type="component" value="Unassembled WGS sequence"/>
</dbReference>
<evidence type="ECO:0000313" key="3">
    <source>
        <dbReference type="EMBL" id="CAC5380070.1"/>
    </source>
</evidence>